<reference evidence="3" key="1">
    <citation type="submission" date="2017-06" db="EMBL/GenBank/DDBJ databases">
        <authorList>
            <person name="Varghese N."/>
            <person name="Submissions S."/>
        </authorList>
    </citation>
    <scope>NUCLEOTIDE SEQUENCE [LARGE SCALE GENOMIC DNA]</scope>
    <source>
        <strain evidence="3">NKM1</strain>
    </source>
</reference>
<dbReference type="InterPro" id="IPR026444">
    <property type="entry name" value="Secre_tail"/>
</dbReference>
<dbReference type="Pfam" id="PF18962">
    <property type="entry name" value="Por_Secre_tail"/>
    <property type="match status" value="1"/>
</dbReference>
<organism evidence="2 3">
    <name type="scientific">Pontibacter ummariensis</name>
    <dbReference type="NCBI Taxonomy" id="1610492"/>
    <lineage>
        <taxon>Bacteria</taxon>
        <taxon>Pseudomonadati</taxon>
        <taxon>Bacteroidota</taxon>
        <taxon>Cytophagia</taxon>
        <taxon>Cytophagales</taxon>
        <taxon>Hymenobacteraceae</taxon>
        <taxon>Pontibacter</taxon>
    </lineage>
</organism>
<accession>A0A239ESJ2</accession>
<gene>
    <name evidence="2" type="ORF">SAMN06296052_10714</name>
</gene>
<sequence>MQRAKLGLGLLFSLINMKKLSLVFFILCCAVGAKAQAVLQPLQMEARQVPAPQAFRTAAAVPVPLPFFEDFATSNVVPDPLLWNTSGVFINNRFGFEPLTINVATFDGLNRFGFPYAPNSIGAGVSDTLTSAPILLGGLSPSDSVYLSFWWQSGGLGDVPDLTQNDLKYLQLEFKDQTGTWHPVWRQNAVGEVTPFVQVFEAITDPKFFHNDFQFRWTNIGQRNGLADVWNIDYILLDKNRRRGLNTTRDIAISEGVSRLLEHYTAIPARQFLANPEAALAEEVRTTVNNLGGLPGAISWRGYIREASEAVADTFLRGEGLVPAAAFQYSITGTPTLDAVTLPQSGPFTLYHGIKLDTREQNPLERANDITERKTEFADYFAYDDGTAEAGFSFLGTGTTQIATRFDLFQPDQLSAFRVYFPRIGKDLSNTSLTFKVWDDNNGVPGEVLHQQTFQIQYTDTLNEFYQVNLSKTVPVEGSFYVGWSQPGGTFVNIGFDKNETAAGRRFTYVPFTGWTEETTLEGAIMLRPVLVGEPLGVEEDLLARRFKVFPNPSAGDVFLNEPYEQVQVYSVTGKLVHSQKFQGQGQPISLQHLAPGLYTLRIQTRKAIITKKLILTKL</sequence>
<dbReference type="Proteomes" id="UP000198432">
    <property type="component" value="Unassembled WGS sequence"/>
</dbReference>
<keyword evidence="3" id="KW-1185">Reference proteome</keyword>
<dbReference type="EMBL" id="FZOQ01000007">
    <property type="protein sequence ID" value="SNS46824.1"/>
    <property type="molecule type" value="Genomic_DNA"/>
</dbReference>
<feature type="domain" description="Secretion system C-terminal sorting" evidence="1">
    <location>
        <begin position="549"/>
        <end position="615"/>
    </location>
</feature>
<evidence type="ECO:0000313" key="2">
    <source>
        <dbReference type="EMBL" id="SNS46824.1"/>
    </source>
</evidence>
<name>A0A239ESJ2_9BACT</name>
<evidence type="ECO:0000259" key="1">
    <source>
        <dbReference type="Pfam" id="PF18962"/>
    </source>
</evidence>
<evidence type="ECO:0000313" key="3">
    <source>
        <dbReference type="Proteomes" id="UP000198432"/>
    </source>
</evidence>
<dbReference type="NCBIfam" id="TIGR04183">
    <property type="entry name" value="Por_Secre_tail"/>
    <property type="match status" value="1"/>
</dbReference>
<dbReference type="OrthoDB" id="1488838at2"/>
<dbReference type="AlphaFoldDB" id="A0A239ESJ2"/>
<proteinExistence type="predicted"/>
<protein>
    <submittedName>
        <fullName evidence="2">Por secretion system C-terminal sorting domain-containing protein</fullName>
    </submittedName>
</protein>